<dbReference type="RefSeq" id="WP_345455096.1">
    <property type="nucleotide sequence ID" value="NZ_BAABKG010000001.1"/>
</dbReference>
<keyword evidence="3" id="KW-1185">Reference proteome</keyword>
<protein>
    <submittedName>
        <fullName evidence="2">Uncharacterized protein</fullName>
    </submittedName>
</protein>
<evidence type="ECO:0000256" key="1">
    <source>
        <dbReference type="SAM" id="Phobius"/>
    </source>
</evidence>
<organism evidence="2 3">
    <name type="scientific">Nocardioides marinquilinus</name>
    <dbReference type="NCBI Taxonomy" id="1210400"/>
    <lineage>
        <taxon>Bacteria</taxon>
        <taxon>Bacillati</taxon>
        <taxon>Actinomycetota</taxon>
        <taxon>Actinomycetes</taxon>
        <taxon>Propionibacteriales</taxon>
        <taxon>Nocardioidaceae</taxon>
        <taxon>Nocardioides</taxon>
    </lineage>
</organism>
<keyword evidence="1" id="KW-0812">Transmembrane</keyword>
<keyword evidence="1" id="KW-1133">Transmembrane helix</keyword>
<gene>
    <name evidence="2" type="ORF">GCM10023340_09710</name>
</gene>
<dbReference type="Proteomes" id="UP001500221">
    <property type="component" value="Unassembled WGS sequence"/>
</dbReference>
<keyword evidence="1" id="KW-0472">Membrane</keyword>
<sequence>MLGAVCGLVIGLRAHPATAWAAAIELGLPATALGALVGLVIGLIAGALVRRRDGRASVRG</sequence>
<dbReference type="EMBL" id="BAABKG010000001">
    <property type="protein sequence ID" value="GAA5143701.1"/>
    <property type="molecule type" value="Genomic_DNA"/>
</dbReference>
<comment type="caution">
    <text evidence="2">The sequence shown here is derived from an EMBL/GenBank/DDBJ whole genome shotgun (WGS) entry which is preliminary data.</text>
</comment>
<evidence type="ECO:0000313" key="2">
    <source>
        <dbReference type="EMBL" id="GAA5143701.1"/>
    </source>
</evidence>
<accession>A0ABP9PCT7</accession>
<reference evidence="3" key="1">
    <citation type="journal article" date="2019" name="Int. J. Syst. Evol. Microbiol.">
        <title>The Global Catalogue of Microorganisms (GCM) 10K type strain sequencing project: providing services to taxonomists for standard genome sequencing and annotation.</title>
        <authorList>
            <consortium name="The Broad Institute Genomics Platform"/>
            <consortium name="The Broad Institute Genome Sequencing Center for Infectious Disease"/>
            <person name="Wu L."/>
            <person name="Ma J."/>
        </authorList>
    </citation>
    <scope>NUCLEOTIDE SEQUENCE [LARGE SCALE GENOMIC DNA]</scope>
    <source>
        <strain evidence="3">JCM 18459</strain>
    </source>
</reference>
<feature type="transmembrane region" description="Helical" evidence="1">
    <location>
        <begin position="31"/>
        <end position="49"/>
    </location>
</feature>
<name>A0ABP9PCT7_9ACTN</name>
<proteinExistence type="predicted"/>
<evidence type="ECO:0000313" key="3">
    <source>
        <dbReference type="Proteomes" id="UP001500221"/>
    </source>
</evidence>